<proteinExistence type="predicted"/>
<reference evidence="3" key="1">
    <citation type="submission" date="2020-05" db="UniProtKB">
        <authorList>
            <consortium name="EnsemblMetazoa"/>
        </authorList>
    </citation>
    <scope>IDENTIFICATION</scope>
    <source>
        <strain evidence="3">SANGQUA</strain>
    </source>
</reference>
<sequence>MAKVGDVDNRPVQQGFRRESDEGKAVAGTSESPDAGGGGGIEMKKELGLMDGVAIIVGVIVGAGIFVSPKGVLLYSGSIGVAIIVWILSGVLSMVGALCYAELGK</sequence>
<evidence type="ECO:0000256" key="1">
    <source>
        <dbReference type="SAM" id="MobiDB-lite"/>
    </source>
</evidence>
<feature type="transmembrane region" description="Helical" evidence="2">
    <location>
        <begin position="47"/>
        <end position="67"/>
    </location>
</feature>
<keyword evidence="2" id="KW-0812">Transmembrane</keyword>
<dbReference type="Gene3D" id="1.20.1740.10">
    <property type="entry name" value="Amino acid/polyamine transporter I"/>
    <property type="match status" value="1"/>
</dbReference>
<accession>A0A182WXC5</accession>
<keyword evidence="2" id="KW-0472">Membrane</keyword>
<dbReference type="VEuPathDB" id="VectorBase:AQUA002185"/>
<protein>
    <recommendedName>
        <fullName evidence="5">Amino acid permease/ SLC12A domain-containing protein</fullName>
    </recommendedName>
</protein>
<name>A0A182WXC5_ANOQN</name>
<keyword evidence="4" id="KW-1185">Reference proteome</keyword>
<organism evidence="3 4">
    <name type="scientific">Anopheles quadriannulatus</name>
    <name type="common">Mosquito</name>
    <dbReference type="NCBI Taxonomy" id="34691"/>
    <lineage>
        <taxon>Eukaryota</taxon>
        <taxon>Metazoa</taxon>
        <taxon>Ecdysozoa</taxon>
        <taxon>Arthropoda</taxon>
        <taxon>Hexapoda</taxon>
        <taxon>Insecta</taxon>
        <taxon>Pterygota</taxon>
        <taxon>Neoptera</taxon>
        <taxon>Endopterygota</taxon>
        <taxon>Diptera</taxon>
        <taxon>Nematocera</taxon>
        <taxon>Culicoidea</taxon>
        <taxon>Culicidae</taxon>
        <taxon>Anophelinae</taxon>
        <taxon>Anopheles</taxon>
    </lineage>
</organism>
<evidence type="ECO:0000313" key="4">
    <source>
        <dbReference type="Proteomes" id="UP000076407"/>
    </source>
</evidence>
<dbReference type="PANTHER" id="PTHR11785">
    <property type="entry name" value="AMINO ACID TRANSPORTER"/>
    <property type="match status" value="1"/>
</dbReference>
<dbReference type="GO" id="GO:0015179">
    <property type="term" value="F:L-amino acid transmembrane transporter activity"/>
    <property type="evidence" value="ECO:0007669"/>
    <property type="project" value="TreeGrafter"/>
</dbReference>
<dbReference type="AlphaFoldDB" id="A0A182WXC5"/>
<feature type="region of interest" description="Disordered" evidence="1">
    <location>
        <begin position="1"/>
        <end position="39"/>
    </location>
</feature>
<dbReference type="InterPro" id="IPR050598">
    <property type="entry name" value="AminoAcid_Transporter"/>
</dbReference>
<evidence type="ECO:0008006" key="5">
    <source>
        <dbReference type="Google" id="ProtNLM"/>
    </source>
</evidence>
<evidence type="ECO:0000313" key="3">
    <source>
        <dbReference type="EnsemblMetazoa" id="AQUA002185-PA"/>
    </source>
</evidence>
<evidence type="ECO:0000256" key="2">
    <source>
        <dbReference type="SAM" id="Phobius"/>
    </source>
</evidence>
<dbReference type="EnsemblMetazoa" id="AQUA002185-RA">
    <property type="protein sequence ID" value="AQUA002185-PA"/>
    <property type="gene ID" value="AQUA002185"/>
</dbReference>
<dbReference type="STRING" id="34691.A0A182WXC5"/>
<dbReference type="Proteomes" id="UP000076407">
    <property type="component" value="Unassembled WGS sequence"/>
</dbReference>
<dbReference type="PANTHER" id="PTHR11785:SF240">
    <property type="entry name" value="LD25378P"/>
    <property type="match status" value="1"/>
</dbReference>
<keyword evidence="2" id="KW-1133">Transmembrane helix</keyword>
<feature type="transmembrane region" description="Helical" evidence="2">
    <location>
        <begin position="79"/>
        <end position="101"/>
    </location>
</feature>